<organism evidence="1 2">
    <name type="scientific">Pseudoalteromonas aliena SW19</name>
    <dbReference type="NCBI Taxonomy" id="1314866"/>
    <lineage>
        <taxon>Bacteria</taxon>
        <taxon>Pseudomonadati</taxon>
        <taxon>Pseudomonadota</taxon>
        <taxon>Gammaproteobacteria</taxon>
        <taxon>Alteromonadales</taxon>
        <taxon>Pseudoalteromonadaceae</taxon>
        <taxon>Pseudoalteromonas</taxon>
    </lineage>
</organism>
<keyword evidence="2" id="KW-1185">Reference proteome</keyword>
<protein>
    <recommendedName>
        <fullName evidence="3">Bacteriocin</fullName>
    </recommendedName>
</protein>
<dbReference type="EMBL" id="AQGU01000020">
    <property type="protein sequence ID" value="MBE0358109.1"/>
    <property type="molecule type" value="Genomic_DNA"/>
</dbReference>
<name>A0ABR9DUS6_9GAMM</name>
<accession>A0ABR9DUS6</accession>
<proteinExistence type="predicted"/>
<evidence type="ECO:0008006" key="3">
    <source>
        <dbReference type="Google" id="ProtNLM"/>
    </source>
</evidence>
<evidence type="ECO:0000313" key="2">
    <source>
        <dbReference type="Proteomes" id="UP000648482"/>
    </source>
</evidence>
<sequence length="43" mass="4483">MKELNQNEVKGIVGASVKENTTIAVQVCSAGVKSVSNDGFVCK</sequence>
<gene>
    <name evidence="1" type="ORF">PALI_a3830</name>
</gene>
<evidence type="ECO:0000313" key="1">
    <source>
        <dbReference type="EMBL" id="MBE0358109.1"/>
    </source>
</evidence>
<reference evidence="1 2" key="1">
    <citation type="submission" date="2015-06" db="EMBL/GenBank/DDBJ databases">
        <title>Genome sequence of Pseudoalteromonas aliena.</title>
        <authorList>
            <person name="Xie B.-B."/>
            <person name="Rong J.-C."/>
            <person name="Qin Q.-L."/>
            <person name="Zhang Y.-Z."/>
        </authorList>
    </citation>
    <scope>NUCLEOTIDE SEQUENCE [LARGE SCALE GENOMIC DNA]</scope>
    <source>
        <strain evidence="1 2">SW19</strain>
    </source>
</reference>
<dbReference type="RefSeq" id="WP_264299760.1">
    <property type="nucleotide sequence ID" value="NZ_AQGU01000020.1"/>
</dbReference>
<comment type="caution">
    <text evidence="1">The sequence shown here is derived from an EMBL/GenBank/DDBJ whole genome shotgun (WGS) entry which is preliminary data.</text>
</comment>
<dbReference type="Proteomes" id="UP000648482">
    <property type="component" value="Unassembled WGS sequence"/>
</dbReference>